<keyword evidence="1" id="KW-0732">Signal</keyword>
<proteinExistence type="predicted"/>
<reference evidence="3 4" key="1">
    <citation type="submission" date="2017-06" db="EMBL/GenBank/DDBJ databases">
        <authorList>
            <consortium name="Pathogen Informatics"/>
        </authorList>
    </citation>
    <scope>NUCLEOTIDE SEQUENCE [LARGE SCALE GENOMIC DNA]</scope>
    <source>
        <strain evidence="3 4">NCTC12018</strain>
    </source>
</reference>
<dbReference type="KEGG" id="vrm:44547418_00267"/>
<feature type="chain" id="PRO_5012196107" description="PepSY domain-containing protein" evidence="1">
    <location>
        <begin position="27"/>
        <end position="187"/>
    </location>
</feature>
<gene>
    <name evidence="3" type="ORF">SAMEA44547418_00267</name>
</gene>
<dbReference type="EMBL" id="LT906470">
    <property type="protein sequence ID" value="SNV57165.1"/>
    <property type="molecule type" value="Genomic_DNA"/>
</dbReference>
<dbReference type="Proteomes" id="UP000214973">
    <property type="component" value="Chromosome 1"/>
</dbReference>
<sequence length="187" mass="20441">MKSLFVKGSLVLALAAAFGMPNVASAKLVPVQPTVQVVDESHAAIVGANGLLNAFIQNHPDAAITEISFDADGGQIKYEVDGFNESGKYELIYIYATNQIFEKRDGDYRKSLNKKAFNPRQILPPAAVVNFAFAQTKGRAVSLNSWSVHNEHRKPVYKVVFGTDDSHEVAVRIDAMTGKLLSVKFDD</sequence>
<organism evidence="3 4">
    <name type="scientific">Veillonella rodentium</name>
    <dbReference type="NCBI Taxonomy" id="248315"/>
    <lineage>
        <taxon>Bacteria</taxon>
        <taxon>Bacillati</taxon>
        <taxon>Bacillota</taxon>
        <taxon>Negativicutes</taxon>
        <taxon>Veillonellales</taxon>
        <taxon>Veillonellaceae</taxon>
        <taxon>Veillonella</taxon>
    </lineage>
</organism>
<accession>A0A239YDU7</accession>
<dbReference type="InterPro" id="IPR025711">
    <property type="entry name" value="PepSY"/>
</dbReference>
<dbReference type="Pfam" id="PF03413">
    <property type="entry name" value="PepSY"/>
    <property type="match status" value="1"/>
</dbReference>
<dbReference type="RefSeq" id="WP_095065065.1">
    <property type="nucleotide sequence ID" value="NZ_LT906470.1"/>
</dbReference>
<feature type="domain" description="PepSY" evidence="2">
    <location>
        <begin position="146"/>
        <end position="183"/>
    </location>
</feature>
<evidence type="ECO:0000313" key="4">
    <source>
        <dbReference type="Proteomes" id="UP000214973"/>
    </source>
</evidence>
<dbReference type="Gene3D" id="3.10.450.40">
    <property type="match status" value="2"/>
</dbReference>
<evidence type="ECO:0000313" key="3">
    <source>
        <dbReference type="EMBL" id="SNV57165.1"/>
    </source>
</evidence>
<name>A0A239YDU7_9FIRM</name>
<protein>
    <recommendedName>
        <fullName evidence="2">PepSY domain-containing protein</fullName>
    </recommendedName>
</protein>
<dbReference type="AlphaFoldDB" id="A0A239YDU7"/>
<evidence type="ECO:0000259" key="2">
    <source>
        <dbReference type="Pfam" id="PF03413"/>
    </source>
</evidence>
<feature type="signal peptide" evidence="1">
    <location>
        <begin position="1"/>
        <end position="26"/>
    </location>
</feature>
<evidence type="ECO:0000256" key="1">
    <source>
        <dbReference type="SAM" id="SignalP"/>
    </source>
</evidence>
<keyword evidence="4" id="KW-1185">Reference proteome</keyword>